<proteinExistence type="predicted"/>
<reference evidence="1" key="2">
    <citation type="journal article" date="2015" name="Data Brief">
        <title>Shoot transcriptome of the giant reed, Arundo donax.</title>
        <authorList>
            <person name="Barrero R.A."/>
            <person name="Guerrero F.D."/>
            <person name="Moolhuijzen P."/>
            <person name="Goolsby J.A."/>
            <person name="Tidwell J."/>
            <person name="Bellgard S.E."/>
            <person name="Bellgard M.I."/>
        </authorList>
    </citation>
    <scope>NUCLEOTIDE SEQUENCE</scope>
    <source>
        <tissue evidence="1">Shoot tissue taken approximately 20 cm above the soil surface</tissue>
    </source>
</reference>
<sequence>MVMIANGTPAHFFNILSDTSVRCSSRHLYFSSLPNILLYNNFLELSRQSGFSL</sequence>
<dbReference type="EMBL" id="GBRH01230722">
    <property type="protein sequence ID" value="JAD67173.1"/>
    <property type="molecule type" value="Transcribed_RNA"/>
</dbReference>
<protein>
    <submittedName>
        <fullName evidence="1">Uncharacterized protein</fullName>
    </submittedName>
</protein>
<organism evidence="1">
    <name type="scientific">Arundo donax</name>
    <name type="common">Giant reed</name>
    <name type="synonym">Donax arundinaceus</name>
    <dbReference type="NCBI Taxonomy" id="35708"/>
    <lineage>
        <taxon>Eukaryota</taxon>
        <taxon>Viridiplantae</taxon>
        <taxon>Streptophyta</taxon>
        <taxon>Embryophyta</taxon>
        <taxon>Tracheophyta</taxon>
        <taxon>Spermatophyta</taxon>
        <taxon>Magnoliopsida</taxon>
        <taxon>Liliopsida</taxon>
        <taxon>Poales</taxon>
        <taxon>Poaceae</taxon>
        <taxon>PACMAD clade</taxon>
        <taxon>Arundinoideae</taxon>
        <taxon>Arundineae</taxon>
        <taxon>Arundo</taxon>
    </lineage>
</organism>
<name>A0A0A9BY92_ARUDO</name>
<reference evidence="1" key="1">
    <citation type="submission" date="2014-09" db="EMBL/GenBank/DDBJ databases">
        <authorList>
            <person name="Magalhaes I.L.F."/>
            <person name="Oliveira U."/>
            <person name="Santos F.R."/>
            <person name="Vidigal T.H.D.A."/>
            <person name="Brescovit A.D."/>
            <person name="Santos A.J."/>
        </authorList>
    </citation>
    <scope>NUCLEOTIDE SEQUENCE</scope>
    <source>
        <tissue evidence="1">Shoot tissue taken approximately 20 cm above the soil surface</tissue>
    </source>
</reference>
<accession>A0A0A9BY92</accession>
<evidence type="ECO:0000313" key="1">
    <source>
        <dbReference type="EMBL" id="JAD67173.1"/>
    </source>
</evidence>
<dbReference type="AlphaFoldDB" id="A0A0A9BY92"/>